<evidence type="ECO:0000313" key="2">
    <source>
        <dbReference type="Proteomes" id="UP000204225"/>
    </source>
</evidence>
<accession>A0AC59EXN7</accession>
<proteinExistence type="predicted"/>
<reference evidence="1 2" key="1">
    <citation type="journal article" date="2013" name="Proc. Natl. Acad. Sci. U.S.A.">
        <title>Genome of Phaeocystis globosa virus PgV-16T highlights the common ancestry of the largest known DNA viruses infecting eukaryotes.</title>
        <authorList>
            <person name="Santini S."/>
            <person name="Jeudy S."/>
            <person name="Bartoli J."/>
            <person name="Poirot O."/>
            <person name="Lescot M."/>
            <person name="Abergel C."/>
            <person name="Barbe V."/>
            <person name="Wommack K.E."/>
            <person name="Noordeloos A.A."/>
            <person name="Brussaard C.P."/>
            <person name="Claverie J.M."/>
        </authorList>
    </citation>
    <scope>NUCLEOTIDE SEQUENCE [LARGE SCALE GENOMIC DNA]</scope>
    <source>
        <strain evidence="1 2">16T</strain>
    </source>
</reference>
<keyword evidence="1" id="KW-0269">Exonuclease</keyword>
<name>A0AC59EXN7_9VIRU</name>
<keyword evidence="2" id="KW-1185">Reference proteome</keyword>
<gene>
    <name evidence="1" type="ORF">PGCG_00303</name>
</gene>
<dbReference type="Proteomes" id="UP000204225">
    <property type="component" value="Segment"/>
</dbReference>
<protein>
    <submittedName>
        <fullName evidence="1">RNase H PIN (5'-3' exonuclease) domain</fullName>
    </submittedName>
</protein>
<organism evidence="1 2">
    <name type="scientific">Phaeocystis globosa virus PgV-16T</name>
    <dbReference type="NCBI Taxonomy" id="3071227"/>
    <lineage>
        <taxon>Viruses</taxon>
        <taxon>Varidnaviria</taxon>
        <taxon>Bamfordvirae</taxon>
        <taxon>Nucleocytoviricota</taxon>
        <taxon>Megaviricetes</taxon>
        <taxon>Imitervirales</taxon>
        <taxon>Mesomimiviridae</taxon>
        <taxon>Tethysvirus</taxon>
        <taxon>Tethysvirus hollandense</taxon>
    </lineage>
</organism>
<sequence>MNYILIDTSYMIFYRYHALIRWWKHSHETELPANLLDCEEFVTKFIKLFSESILKIKKQLKLQKKECTVIAGVDCSRKDIWRNNIYPRYKENRNVDDGTTTEEDATTIADFFKLVYANDNELLKKAGADHIFRCNNLEGDDVAAITKNHIRAKYPDANIYIITNDHDYLQLHDENTHIINLQFKNLMENKKVFPEADKNLFYKIVLGDKSDCIPPVFSKCGPKTAEKYYLDRDLFDKAIIKENAQENYKRNKTLVCFTQIPTDLVECFIETYKVELDNL</sequence>
<dbReference type="EMBL" id="KC662249">
    <property type="protein sequence ID" value="AGM15614.1"/>
    <property type="molecule type" value="Genomic_DNA"/>
</dbReference>
<evidence type="ECO:0000313" key="1">
    <source>
        <dbReference type="EMBL" id="AGM15614.1"/>
    </source>
</evidence>
<keyword evidence="1" id="KW-0540">Nuclease</keyword>
<keyword evidence="1" id="KW-0378">Hydrolase</keyword>